<keyword evidence="2" id="KW-1185">Reference proteome</keyword>
<reference evidence="1 2" key="1">
    <citation type="journal article" date="2015" name="Stand. Genomic Sci.">
        <title>Genomic Encyclopedia of Bacterial and Archaeal Type Strains, Phase III: the genomes of soil and plant-associated and newly described type strains.</title>
        <authorList>
            <person name="Whitman W.B."/>
            <person name="Woyke T."/>
            <person name="Klenk H.P."/>
            <person name="Zhou Y."/>
            <person name="Lilburn T.G."/>
            <person name="Beck B.J."/>
            <person name="De Vos P."/>
            <person name="Vandamme P."/>
            <person name="Eisen J.A."/>
            <person name="Garrity G."/>
            <person name="Hugenholtz P."/>
            <person name="Kyrpides N.C."/>
        </authorList>
    </citation>
    <scope>NUCLEOTIDE SEQUENCE [LARGE SCALE GENOMIC DNA]</scope>
    <source>
        <strain evidence="1 2">VKM Ac-2541</strain>
    </source>
</reference>
<accession>A0A4R2IYE4</accession>
<protein>
    <submittedName>
        <fullName evidence="1">Uncharacterized protein</fullName>
    </submittedName>
</protein>
<dbReference type="Proteomes" id="UP000295573">
    <property type="component" value="Unassembled WGS sequence"/>
</dbReference>
<dbReference type="AlphaFoldDB" id="A0A4R2IYE4"/>
<gene>
    <name evidence="1" type="ORF">EV646_105485</name>
</gene>
<evidence type="ECO:0000313" key="1">
    <source>
        <dbReference type="EMBL" id="TCO47925.1"/>
    </source>
</evidence>
<dbReference type="EMBL" id="SLWR01000005">
    <property type="protein sequence ID" value="TCO47925.1"/>
    <property type="molecule type" value="Genomic_DNA"/>
</dbReference>
<proteinExistence type="predicted"/>
<dbReference type="OrthoDB" id="3830636at2"/>
<sequence>MAARWHGTARHHVVVPERTEYVVDTGDRGDSERIYACRLVLSVTAEDVASFETDIPLASAWNWPGDVREAAAFLSSLKDPSRGEDALYRRTGRVPKTDRAWEAFVIVAPYAYDASAWSDDTQQIAALSDTAESIVAALTPDQTSVVGRAIGQDALVPLKQWRKRRR</sequence>
<dbReference type="RefSeq" id="WP_132149792.1">
    <property type="nucleotide sequence ID" value="NZ_SLWR01000005.1"/>
</dbReference>
<name>A0A4R2IYE4_9ACTN</name>
<organism evidence="1 2">
    <name type="scientific">Kribbella antiqua</name>
    <dbReference type="NCBI Taxonomy" id="2512217"/>
    <lineage>
        <taxon>Bacteria</taxon>
        <taxon>Bacillati</taxon>
        <taxon>Actinomycetota</taxon>
        <taxon>Actinomycetes</taxon>
        <taxon>Propionibacteriales</taxon>
        <taxon>Kribbellaceae</taxon>
        <taxon>Kribbella</taxon>
    </lineage>
</organism>
<comment type="caution">
    <text evidence="1">The sequence shown here is derived from an EMBL/GenBank/DDBJ whole genome shotgun (WGS) entry which is preliminary data.</text>
</comment>
<evidence type="ECO:0000313" key="2">
    <source>
        <dbReference type="Proteomes" id="UP000295573"/>
    </source>
</evidence>